<feature type="region of interest" description="Disordered" evidence="1">
    <location>
        <begin position="1"/>
        <end position="20"/>
    </location>
</feature>
<name>A0A8H5TMP7_FUSCI</name>
<proteinExistence type="predicted"/>
<evidence type="ECO:0000313" key="4">
    <source>
        <dbReference type="Proteomes" id="UP000572754"/>
    </source>
</evidence>
<protein>
    <recommendedName>
        <fullName evidence="2">DUF7730 domain-containing protein</fullName>
    </recommendedName>
</protein>
<dbReference type="PANTHER" id="PTHR38790:SF9">
    <property type="entry name" value="F-BOX DOMAIN-CONTAINING PROTEIN"/>
    <property type="match status" value="1"/>
</dbReference>
<keyword evidence="4" id="KW-1185">Reference proteome</keyword>
<dbReference type="Pfam" id="PF24864">
    <property type="entry name" value="DUF7730"/>
    <property type="match status" value="1"/>
</dbReference>
<organism evidence="3 4">
    <name type="scientific">Fusarium circinatum</name>
    <name type="common">Pitch canker fungus</name>
    <name type="synonym">Gibberella circinata</name>
    <dbReference type="NCBI Taxonomy" id="48490"/>
    <lineage>
        <taxon>Eukaryota</taxon>
        <taxon>Fungi</taxon>
        <taxon>Dikarya</taxon>
        <taxon>Ascomycota</taxon>
        <taxon>Pezizomycotina</taxon>
        <taxon>Sordariomycetes</taxon>
        <taxon>Hypocreomycetidae</taxon>
        <taxon>Hypocreales</taxon>
        <taxon>Nectriaceae</taxon>
        <taxon>Fusarium</taxon>
        <taxon>Fusarium fujikuroi species complex</taxon>
    </lineage>
</organism>
<dbReference type="EMBL" id="JAAQPE010000280">
    <property type="protein sequence ID" value="KAF5672223.1"/>
    <property type="molecule type" value="Genomic_DNA"/>
</dbReference>
<comment type="caution">
    <text evidence="3">The sequence shown here is derived from an EMBL/GenBank/DDBJ whole genome shotgun (WGS) entry which is preliminary data.</text>
</comment>
<dbReference type="PANTHER" id="PTHR38790">
    <property type="entry name" value="2EXR DOMAIN-CONTAINING PROTEIN-RELATED"/>
    <property type="match status" value="1"/>
</dbReference>
<gene>
    <name evidence="3" type="ORF">FCIRC_8476</name>
</gene>
<dbReference type="Proteomes" id="UP000572754">
    <property type="component" value="Unassembled WGS sequence"/>
</dbReference>
<feature type="domain" description="DUF7730" evidence="2">
    <location>
        <begin position="227"/>
        <end position="281"/>
    </location>
</feature>
<evidence type="ECO:0000256" key="1">
    <source>
        <dbReference type="SAM" id="MobiDB-lite"/>
    </source>
</evidence>
<sequence length="456" mass="52608">MSFSPRDPDAEEKERERNERWEARVEELTLLPNPRPRALTPDLYLLSSSITSTASAPGPRPRYQETCFWFRVPPNVRRDILRLAFGDTRIHINLEYNHPHIAHPESSNLHCGIVVGPGEYPGEETRVLDETKPATWRWWSSRCHRSYPDEIKGQGPMTRGGALGPWVDCCRNGGDSSICEAWKEQEGPLACHVGVMGWLLSCRQKCVAKFIFYSAERLMALTDIGSYMETIDILYSTNTLILQGSRMINRLPQMLLPQRLATVTSLEVIWPFKTKCTPHKEYDDLDQDHLRSVLDLLLPSQFPALRRLYIWFNDGQECFLGISGLGTYKEIILRKLDSFIQRMTHLTECAFALPDYFFRTLHHEATETLENSDGIRSYYNRRSYQQVWRDFNGNMAAVVLPYVDSYPRPPYQVVQDEQVAGYWILEASDDEIMNSQDEPTHWCGSSSWYNVPVTTP</sequence>
<dbReference type="InterPro" id="IPR056632">
    <property type="entry name" value="DUF7730"/>
</dbReference>
<evidence type="ECO:0000313" key="3">
    <source>
        <dbReference type="EMBL" id="KAF5672223.1"/>
    </source>
</evidence>
<accession>A0A8H5TMP7</accession>
<reference evidence="4" key="1">
    <citation type="journal article" date="2020" name="BMC Genomics">
        <title>Correction to: Identification and distribution of gene clusters required for synthesis of sphingolipid metabolism inhibitors in diverse species of the filamentous fungus Fusarium.</title>
        <authorList>
            <person name="Kim H.S."/>
            <person name="Lohmar J.M."/>
            <person name="Busman M."/>
            <person name="Brown D.W."/>
            <person name="Naumann T.A."/>
            <person name="Divon H.H."/>
            <person name="Lysoe E."/>
            <person name="Uhlig S."/>
            <person name="Proctor R.H."/>
        </authorList>
    </citation>
    <scope>NUCLEOTIDE SEQUENCE [LARGE SCALE GENOMIC DNA]</scope>
    <source>
        <strain evidence="4">NRRL 25331</strain>
    </source>
</reference>
<reference evidence="3 4" key="2">
    <citation type="submission" date="2020-05" db="EMBL/GenBank/DDBJ databases">
        <title>Identification and distribution of gene clusters putatively required for synthesis of sphingolipid metabolism inhibitors in phylogenetically diverse species of the filamentous fungus Fusarium.</title>
        <authorList>
            <person name="Kim H.-S."/>
            <person name="Busman M."/>
            <person name="Brown D.W."/>
            <person name="Divon H."/>
            <person name="Uhlig S."/>
            <person name="Proctor R.H."/>
        </authorList>
    </citation>
    <scope>NUCLEOTIDE SEQUENCE [LARGE SCALE GENOMIC DNA]</scope>
    <source>
        <strain evidence="3 4">NRRL 25331</strain>
    </source>
</reference>
<dbReference type="AlphaFoldDB" id="A0A8H5TMP7"/>
<evidence type="ECO:0000259" key="2">
    <source>
        <dbReference type="Pfam" id="PF24864"/>
    </source>
</evidence>